<dbReference type="InterPro" id="IPR051796">
    <property type="entry name" value="ISF_SsuE-like"/>
</dbReference>
<dbReference type="InterPro" id="IPR005025">
    <property type="entry name" value="FMN_Rdtase-like_dom"/>
</dbReference>
<comment type="caution">
    <text evidence="4">The sequence shown here is derived from an EMBL/GenBank/DDBJ whole genome shotgun (WGS) entry which is preliminary data.</text>
</comment>
<evidence type="ECO:0000259" key="3">
    <source>
        <dbReference type="Pfam" id="PF03358"/>
    </source>
</evidence>
<dbReference type="PANTHER" id="PTHR43278:SF4">
    <property type="entry name" value="NAD(P)H-DEPENDENT FMN-CONTAINING OXIDOREDUCTASE YWQN-RELATED"/>
    <property type="match status" value="1"/>
</dbReference>
<dbReference type="PANTHER" id="PTHR43278">
    <property type="entry name" value="NAD(P)H-DEPENDENT FMN-CONTAINING OXIDOREDUCTASE YWQN-RELATED"/>
    <property type="match status" value="1"/>
</dbReference>
<dbReference type="EMBL" id="MPJW01000176">
    <property type="protein sequence ID" value="OLU38150.1"/>
    <property type="molecule type" value="Genomic_DNA"/>
</dbReference>
<proteinExistence type="predicted"/>
<reference evidence="4 5" key="1">
    <citation type="submission" date="2016-11" db="EMBL/GenBank/DDBJ databases">
        <title>Description of two novel members of the family Erysipelotrichaceae: Ileibacterium lipovorans gen. nov., sp. nov. and Dubosiella newyorkensis, gen. nov., sp. nov.</title>
        <authorList>
            <person name="Cox L.M."/>
            <person name="Sohn J."/>
            <person name="Tyrrell K.L."/>
            <person name="Citron D.M."/>
            <person name="Lawson P.A."/>
            <person name="Patel N.B."/>
            <person name="Iizumi T."/>
            <person name="Perez-Perez G.I."/>
            <person name="Goldstein E.J."/>
            <person name="Blaser M.J."/>
        </authorList>
    </citation>
    <scope>NUCLEOTIDE SEQUENCE [LARGE SCALE GENOMIC DNA]</scope>
    <source>
        <strain evidence="4 5">NYU-BL-A3</strain>
    </source>
</reference>
<evidence type="ECO:0000256" key="1">
    <source>
        <dbReference type="ARBA" id="ARBA00022630"/>
    </source>
</evidence>
<gene>
    <name evidence="4" type="ORF">BO222_08940</name>
</gene>
<protein>
    <recommendedName>
        <fullName evidence="3">NADPH-dependent FMN reductase-like domain-containing protein</fullName>
    </recommendedName>
</protein>
<feature type="domain" description="NADPH-dependent FMN reductase-like" evidence="3">
    <location>
        <begin position="5"/>
        <end position="131"/>
    </location>
</feature>
<evidence type="ECO:0000313" key="5">
    <source>
        <dbReference type="Proteomes" id="UP000186341"/>
    </source>
</evidence>
<accession>A0A1U7NEQ2</accession>
<dbReference type="SUPFAM" id="SSF52218">
    <property type="entry name" value="Flavoproteins"/>
    <property type="match status" value="1"/>
</dbReference>
<evidence type="ECO:0000256" key="2">
    <source>
        <dbReference type="ARBA" id="ARBA00022643"/>
    </source>
</evidence>
<dbReference type="Pfam" id="PF03358">
    <property type="entry name" value="FMN_red"/>
    <property type="match status" value="1"/>
</dbReference>
<dbReference type="AlphaFoldDB" id="A0A1U7NEQ2"/>
<organism evidence="4 5">
    <name type="scientific">Ileibacterium valens</name>
    <dbReference type="NCBI Taxonomy" id="1862668"/>
    <lineage>
        <taxon>Bacteria</taxon>
        <taxon>Bacillati</taxon>
        <taxon>Bacillota</taxon>
        <taxon>Erysipelotrichia</taxon>
        <taxon>Erysipelotrichales</taxon>
        <taxon>Erysipelotrichaceae</taxon>
        <taxon>Ileibacterium</taxon>
    </lineage>
</organism>
<dbReference type="Gene3D" id="3.40.50.360">
    <property type="match status" value="1"/>
</dbReference>
<keyword evidence="2" id="KW-0288">FMN</keyword>
<dbReference type="GO" id="GO:0016491">
    <property type="term" value="F:oxidoreductase activity"/>
    <property type="evidence" value="ECO:0007669"/>
    <property type="project" value="InterPro"/>
</dbReference>
<dbReference type="Proteomes" id="UP000186341">
    <property type="component" value="Unassembled WGS sequence"/>
</dbReference>
<keyword evidence="1" id="KW-0285">Flavoprotein</keyword>
<sequence>MIMKKIVIINSSPRINGNCDILCSEFGRGAVMNEGNEVSRIDLKDIEYDFYREEQKLDELDNIAHQLIDADVIVLGTPVYFYNMSGMMKTLIDRMMPYFTQIADKDFYFILTAAVNKKEMEATAESLQGFTDSLPNANLVRVFYGNNVSQKGDVLDRSVYKEVFEAASKIF</sequence>
<name>A0A1U7NEQ2_9FIRM</name>
<keyword evidence="5" id="KW-1185">Reference proteome</keyword>
<evidence type="ECO:0000313" key="4">
    <source>
        <dbReference type="EMBL" id="OLU38150.1"/>
    </source>
</evidence>
<dbReference type="InterPro" id="IPR029039">
    <property type="entry name" value="Flavoprotein-like_sf"/>
</dbReference>